<dbReference type="EMBL" id="CP063849">
    <property type="protein sequence ID" value="QOY88221.1"/>
    <property type="molecule type" value="Genomic_DNA"/>
</dbReference>
<dbReference type="KEGG" id="pfer:IRI77_36715"/>
<dbReference type="RefSeq" id="WP_194449884.1">
    <property type="nucleotide sequence ID" value="NZ_CP063849.1"/>
</dbReference>
<dbReference type="Proteomes" id="UP000593892">
    <property type="component" value="Chromosome"/>
</dbReference>
<name>A0A7S7SLA3_PALFE</name>
<organism evidence="1 2">
    <name type="scientific">Paludibaculum fermentans</name>
    <dbReference type="NCBI Taxonomy" id="1473598"/>
    <lineage>
        <taxon>Bacteria</taxon>
        <taxon>Pseudomonadati</taxon>
        <taxon>Acidobacteriota</taxon>
        <taxon>Terriglobia</taxon>
        <taxon>Bryobacterales</taxon>
        <taxon>Bryobacteraceae</taxon>
        <taxon>Paludibaculum</taxon>
    </lineage>
</organism>
<gene>
    <name evidence="1" type="ORF">IRI77_36715</name>
</gene>
<protein>
    <submittedName>
        <fullName evidence="1">Uncharacterized protein</fullName>
    </submittedName>
</protein>
<evidence type="ECO:0000313" key="1">
    <source>
        <dbReference type="EMBL" id="QOY88221.1"/>
    </source>
</evidence>
<sequence length="121" mass="13618">MMRGKPTSTKDLLASERALLDAIRTLGFGQIEFLRIRAGEPVLNPWPTVVRDLKFGVDRQEPRGTSGSDFELKREVAELFEYTRDVEDGEIRVLVVRHGLPFTMEIELPGRAARQVGGEHA</sequence>
<dbReference type="AlphaFoldDB" id="A0A7S7SLA3"/>
<reference evidence="1 2" key="1">
    <citation type="submission" date="2020-10" db="EMBL/GenBank/DDBJ databases">
        <title>Complete genome sequence of Paludibaculum fermentans P105T, a facultatively anaerobic acidobacterium capable of dissimilatory Fe(III) reduction.</title>
        <authorList>
            <person name="Dedysh S.N."/>
            <person name="Beletsky A.V."/>
            <person name="Kulichevskaya I.S."/>
            <person name="Mardanov A.V."/>
            <person name="Ravin N.V."/>
        </authorList>
    </citation>
    <scope>NUCLEOTIDE SEQUENCE [LARGE SCALE GENOMIC DNA]</scope>
    <source>
        <strain evidence="1 2">P105</strain>
    </source>
</reference>
<proteinExistence type="predicted"/>
<keyword evidence="2" id="KW-1185">Reference proteome</keyword>
<evidence type="ECO:0000313" key="2">
    <source>
        <dbReference type="Proteomes" id="UP000593892"/>
    </source>
</evidence>
<accession>A0A7S7SLA3</accession>